<dbReference type="Pfam" id="PF02518">
    <property type="entry name" value="HATPase_c"/>
    <property type="match status" value="1"/>
</dbReference>
<dbReference type="PROSITE" id="PS50109">
    <property type="entry name" value="HIS_KIN"/>
    <property type="match status" value="1"/>
</dbReference>
<dbReference type="Proteomes" id="UP000379480">
    <property type="component" value="Unassembled WGS sequence"/>
</dbReference>
<evidence type="ECO:0000256" key="8">
    <source>
        <dbReference type="SAM" id="Coils"/>
    </source>
</evidence>
<keyword evidence="3 11" id="KW-0808">Transferase</keyword>
<dbReference type="InterPro" id="IPR004358">
    <property type="entry name" value="Sig_transdc_His_kin-like_C"/>
</dbReference>
<evidence type="ECO:0000256" key="6">
    <source>
        <dbReference type="ARBA" id="ARBA00022840"/>
    </source>
</evidence>
<dbReference type="AlphaFoldDB" id="A0A5E7C4Y5"/>
<keyword evidence="4" id="KW-0547">Nucleotide-binding</keyword>
<dbReference type="GO" id="GO:0004673">
    <property type="term" value="F:protein histidine kinase activity"/>
    <property type="evidence" value="ECO:0007669"/>
    <property type="project" value="UniProtKB-EC"/>
</dbReference>
<dbReference type="PRINTS" id="PR00344">
    <property type="entry name" value="BCTRLSENSOR"/>
</dbReference>
<dbReference type="InterPro" id="IPR036890">
    <property type="entry name" value="HATPase_C_sf"/>
</dbReference>
<evidence type="ECO:0000313" key="11">
    <source>
        <dbReference type="EMBL" id="VVN99842.1"/>
    </source>
</evidence>
<keyword evidence="9" id="KW-1133">Transmembrane helix</keyword>
<feature type="transmembrane region" description="Helical" evidence="9">
    <location>
        <begin position="264"/>
        <end position="283"/>
    </location>
</feature>
<evidence type="ECO:0000259" key="10">
    <source>
        <dbReference type="PROSITE" id="PS50109"/>
    </source>
</evidence>
<proteinExistence type="predicted"/>
<dbReference type="GO" id="GO:0000160">
    <property type="term" value="P:phosphorelay signal transduction system"/>
    <property type="evidence" value="ECO:0007669"/>
    <property type="project" value="UniProtKB-KW"/>
</dbReference>
<accession>A0A5E7C4Y5</accession>
<evidence type="ECO:0000256" key="7">
    <source>
        <dbReference type="ARBA" id="ARBA00023012"/>
    </source>
</evidence>
<keyword evidence="7" id="KW-0902">Two-component regulatory system</keyword>
<feature type="domain" description="Histidine kinase" evidence="10">
    <location>
        <begin position="416"/>
        <end position="598"/>
    </location>
</feature>
<dbReference type="InterPro" id="IPR045812">
    <property type="entry name" value="DAHL"/>
</dbReference>
<sequence>MRNSRRLSQVLLMSMSVLLASTLVFLYLKSNTNQTATYIESRDLIRQIIQLDARWETEILKARITISHNYDPLVSPLTEMTSLWARFETMESGHGRDDSPQWRASHDAYLDAIKEKTRLVEQFKSHNAVLRNSLAFLPSAEDDIQGQFARLEDADKLQLQNVATDTYDLMLSSLEFAQVTSDDRAADILVGLNKLAVNKERLPQEFHSPVEILSNHIALVLREQPVVNGLLEQIAAIPVAERLDDITNLLNREQQQAEAIEQKYHFSLLVFSSLLVALLLYLASRLIRSFTEINRVNKALHAANEGLEQRVEERTRELKDTQSELLDTARQAGMAEIATNVLHNVGNVLNSVNISADLVTRKLRTSKALGLGKAMQLINAHPHDLGEFITQDEKGKLLPGYLNQLVEAIAIEQLSITDELAQLSKSVDHIKDIVATQQSYAGASSLVEPLHVSDLLEDALRMNSGALTRHHVTVVKDYSAVPRVMGDKHRLLLILINLISNAKYAMSDLTDRPRQMTLGVKVVDNATLQVSVKDEGEGIAPENMTRIFAHGFTTRKEGHGFGLHSCALAAIEMNGHLVAYSDGPGKGALFTLHIPLITAEVKHEQPVEPAYSADR</sequence>
<dbReference type="InterPro" id="IPR005467">
    <property type="entry name" value="His_kinase_dom"/>
</dbReference>
<dbReference type="EC" id="2.7.13.3" evidence="2"/>
<dbReference type="PANTHER" id="PTHR43065:SF46">
    <property type="entry name" value="C4-DICARBOXYLATE TRANSPORT SENSOR PROTEIN DCTB"/>
    <property type="match status" value="1"/>
</dbReference>
<keyword evidence="6" id="KW-0067">ATP-binding</keyword>
<dbReference type="OrthoDB" id="149796at2"/>
<dbReference type="SUPFAM" id="SSF55874">
    <property type="entry name" value="ATPase domain of HSP90 chaperone/DNA topoisomerase II/histidine kinase"/>
    <property type="match status" value="1"/>
</dbReference>
<protein>
    <recommendedName>
        <fullName evidence="2">histidine kinase</fullName>
        <ecNumber evidence="2">2.7.13.3</ecNumber>
    </recommendedName>
</protein>
<dbReference type="RefSeq" id="WP_150804008.1">
    <property type="nucleotide sequence ID" value="NZ_CABVHY010000011.1"/>
</dbReference>
<feature type="coiled-coil region" evidence="8">
    <location>
        <begin position="297"/>
        <end position="324"/>
    </location>
</feature>
<feature type="transmembrane region" description="Helical" evidence="9">
    <location>
        <begin position="7"/>
        <end position="28"/>
    </location>
</feature>
<comment type="catalytic activity">
    <reaction evidence="1">
        <text>ATP + protein L-histidine = ADP + protein N-phospho-L-histidine.</text>
        <dbReference type="EC" id="2.7.13.3"/>
    </reaction>
</comment>
<reference evidence="11 12" key="1">
    <citation type="submission" date="2019-09" db="EMBL/GenBank/DDBJ databases">
        <authorList>
            <person name="Chandra G."/>
            <person name="Truman W A."/>
        </authorList>
    </citation>
    <scope>NUCLEOTIDE SEQUENCE [LARGE SCALE GENOMIC DNA]</scope>
    <source>
        <strain evidence="11">PS723</strain>
    </source>
</reference>
<keyword evidence="5 11" id="KW-0418">Kinase</keyword>
<evidence type="ECO:0000256" key="9">
    <source>
        <dbReference type="SAM" id="Phobius"/>
    </source>
</evidence>
<dbReference type="PANTHER" id="PTHR43065">
    <property type="entry name" value="SENSOR HISTIDINE KINASE"/>
    <property type="match status" value="1"/>
</dbReference>
<gene>
    <name evidence="11" type="primary">sasA_7</name>
    <name evidence="11" type="ORF">PS723_02549</name>
</gene>
<name>A0A5E7C4Y5_PSEFL</name>
<dbReference type="Pfam" id="PF19443">
    <property type="entry name" value="DAHL"/>
    <property type="match status" value="1"/>
</dbReference>
<dbReference type="SMART" id="SM00387">
    <property type="entry name" value="HATPase_c"/>
    <property type="match status" value="1"/>
</dbReference>
<evidence type="ECO:0000256" key="1">
    <source>
        <dbReference type="ARBA" id="ARBA00000085"/>
    </source>
</evidence>
<evidence type="ECO:0000313" key="12">
    <source>
        <dbReference type="Proteomes" id="UP000379480"/>
    </source>
</evidence>
<evidence type="ECO:0000256" key="3">
    <source>
        <dbReference type="ARBA" id="ARBA00022679"/>
    </source>
</evidence>
<dbReference type="GO" id="GO:0005524">
    <property type="term" value="F:ATP binding"/>
    <property type="evidence" value="ECO:0007669"/>
    <property type="project" value="UniProtKB-KW"/>
</dbReference>
<dbReference type="Gene3D" id="3.30.565.10">
    <property type="entry name" value="Histidine kinase-like ATPase, C-terminal domain"/>
    <property type="match status" value="1"/>
</dbReference>
<keyword evidence="9" id="KW-0812">Transmembrane</keyword>
<organism evidence="11 12">
    <name type="scientific">Pseudomonas fluorescens</name>
    <dbReference type="NCBI Taxonomy" id="294"/>
    <lineage>
        <taxon>Bacteria</taxon>
        <taxon>Pseudomonadati</taxon>
        <taxon>Pseudomonadota</taxon>
        <taxon>Gammaproteobacteria</taxon>
        <taxon>Pseudomonadales</taxon>
        <taxon>Pseudomonadaceae</taxon>
        <taxon>Pseudomonas</taxon>
    </lineage>
</organism>
<keyword evidence="8" id="KW-0175">Coiled coil</keyword>
<evidence type="ECO:0000256" key="2">
    <source>
        <dbReference type="ARBA" id="ARBA00012438"/>
    </source>
</evidence>
<dbReference type="EMBL" id="CABVHY010000011">
    <property type="protein sequence ID" value="VVN99842.1"/>
    <property type="molecule type" value="Genomic_DNA"/>
</dbReference>
<evidence type="ECO:0000256" key="4">
    <source>
        <dbReference type="ARBA" id="ARBA00022741"/>
    </source>
</evidence>
<dbReference type="InterPro" id="IPR003594">
    <property type="entry name" value="HATPase_dom"/>
</dbReference>
<keyword evidence="9" id="KW-0472">Membrane</keyword>
<dbReference type="Gene3D" id="1.10.287.130">
    <property type="match status" value="1"/>
</dbReference>
<evidence type="ECO:0000256" key="5">
    <source>
        <dbReference type="ARBA" id="ARBA00022777"/>
    </source>
</evidence>